<organism evidence="2">
    <name type="scientific">Cladocopium goreaui</name>
    <dbReference type="NCBI Taxonomy" id="2562237"/>
    <lineage>
        <taxon>Eukaryota</taxon>
        <taxon>Sar</taxon>
        <taxon>Alveolata</taxon>
        <taxon>Dinophyceae</taxon>
        <taxon>Suessiales</taxon>
        <taxon>Symbiodiniaceae</taxon>
        <taxon>Cladocopium</taxon>
    </lineage>
</organism>
<dbReference type="EMBL" id="CAMXCT030002546">
    <property type="protein sequence ID" value="CAL4786115.1"/>
    <property type="molecule type" value="Genomic_DNA"/>
</dbReference>
<dbReference type="Proteomes" id="UP001152797">
    <property type="component" value="Unassembled WGS sequence"/>
</dbReference>
<evidence type="ECO:0000256" key="1">
    <source>
        <dbReference type="SAM" id="Phobius"/>
    </source>
</evidence>
<dbReference type="EMBL" id="CAMXCT010002546">
    <property type="protein sequence ID" value="CAI3998803.1"/>
    <property type="molecule type" value="Genomic_DNA"/>
</dbReference>
<reference evidence="2" key="1">
    <citation type="submission" date="2022-10" db="EMBL/GenBank/DDBJ databases">
        <authorList>
            <person name="Chen Y."/>
            <person name="Dougan E. K."/>
            <person name="Chan C."/>
            <person name="Rhodes N."/>
            <person name="Thang M."/>
        </authorList>
    </citation>
    <scope>NUCLEOTIDE SEQUENCE</scope>
</reference>
<keyword evidence="1" id="KW-1133">Transmembrane helix</keyword>
<gene>
    <name evidence="2" type="ORF">C1SCF055_LOCUS25074</name>
</gene>
<accession>A0A9P1CWA7</accession>
<keyword evidence="1" id="KW-0812">Transmembrane</keyword>
<keyword evidence="4" id="KW-1185">Reference proteome</keyword>
<dbReference type="AlphaFoldDB" id="A0A9P1CWA7"/>
<sequence>MPPLATFGIPPPSPGFPPLHYGFPRCSWTWKTWKTWSHLNGRSSVRRVRCVLRRAEADDRLVLVAVVAILWNVLVITLALLAEIGDTERRERGASFRSLKKRTWGLQSLQQADGPIPRLIPSLEELGWVGEKETSSTWSPSKDDLDEGILRSEGFQSSFAVSELTNPPKAASNSKDLVVFGSFFPRQAQAQLALLALRVTWSLLQRFLSNEEERRFARKAVLFLATASADAQEEKFWKHKAALLLTLARLGADRGTLLAALLDGDNDAARQDALTPLLMDSLGIEVGYLLDERQAGDPGEKHHIGSSRC</sequence>
<evidence type="ECO:0000313" key="4">
    <source>
        <dbReference type="Proteomes" id="UP001152797"/>
    </source>
</evidence>
<proteinExistence type="predicted"/>
<name>A0A9P1CWA7_9DINO</name>
<comment type="caution">
    <text evidence="2">The sequence shown here is derived from an EMBL/GenBank/DDBJ whole genome shotgun (WGS) entry which is preliminary data.</text>
</comment>
<keyword evidence="1" id="KW-0472">Membrane</keyword>
<evidence type="ECO:0000313" key="3">
    <source>
        <dbReference type="EMBL" id="CAL1152178.1"/>
    </source>
</evidence>
<dbReference type="EMBL" id="CAMXCT020002546">
    <property type="protein sequence ID" value="CAL1152178.1"/>
    <property type="molecule type" value="Genomic_DNA"/>
</dbReference>
<reference evidence="3" key="2">
    <citation type="submission" date="2024-04" db="EMBL/GenBank/DDBJ databases">
        <authorList>
            <person name="Chen Y."/>
            <person name="Shah S."/>
            <person name="Dougan E. K."/>
            <person name="Thang M."/>
            <person name="Chan C."/>
        </authorList>
    </citation>
    <scope>NUCLEOTIDE SEQUENCE [LARGE SCALE GENOMIC DNA]</scope>
</reference>
<evidence type="ECO:0000313" key="2">
    <source>
        <dbReference type="EMBL" id="CAI3998803.1"/>
    </source>
</evidence>
<protein>
    <submittedName>
        <fullName evidence="2">Uncharacterized protein</fullName>
    </submittedName>
</protein>
<feature type="transmembrane region" description="Helical" evidence="1">
    <location>
        <begin position="61"/>
        <end position="82"/>
    </location>
</feature>